<gene>
    <name evidence="1" type="ORF">J4Q44_G00200290</name>
</gene>
<evidence type="ECO:0000313" key="2">
    <source>
        <dbReference type="Proteomes" id="UP001356427"/>
    </source>
</evidence>
<organism evidence="1 2">
    <name type="scientific">Coregonus suidteri</name>
    <dbReference type="NCBI Taxonomy" id="861788"/>
    <lineage>
        <taxon>Eukaryota</taxon>
        <taxon>Metazoa</taxon>
        <taxon>Chordata</taxon>
        <taxon>Craniata</taxon>
        <taxon>Vertebrata</taxon>
        <taxon>Euteleostomi</taxon>
        <taxon>Actinopterygii</taxon>
        <taxon>Neopterygii</taxon>
        <taxon>Teleostei</taxon>
        <taxon>Protacanthopterygii</taxon>
        <taxon>Salmoniformes</taxon>
        <taxon>Salmonidae</taxon>
        <taxon>Coregoninae</taxon>
        <taxon>Coregonus</taxon>
    </lineage>
</organism>
<dbReference type="Proteomes" id="UP001356427">
    <property type="component" value="Unassembled WGS sequence"/>
</dbReference>
<name>A0AAN8LGA4_9TELE</name>
<evidence type="ECO:0000313" key="1">
    <source>
        <dbReference type="EMBL" id="KAK6310148.1"/>
    </source>
</evidence>
<dbReference type="AlphaFoldDB" id="A0AAN8LGA4"/>
<accession>A0AAN8LGA4</accession>
<dbReference type="EMBL" id="JAGTTL010000017">
    <property type="protein sequence ID" value="KAK6310148.1"/>
    <property type="molecule type" value="Genomic_DNA"/>
</dbReference>
<proteinExistence type="predicted"/>
<sequence>MGPQILKRFYSCTIESILTGCITAWYGNCLASDRKALQRVVRTAQYITGAKLPAIQDLYTRRCQRKALKIVKDSSHPSHRLFSLLPHGKRYRSAKSRSKRLLNSFYPQAVKLYYAEKQRRREELESRGQQRLTELRRLMAEQAKSDKERVQFCEEVLLQRRE</sequence>
<comment type="caution">
    <text evidence="1">The sequence shown here is derived from an EMBL/GenBank/DDBJ whole genome shotgun (WGS) entry which is preliminary data.</text>
</comment>
<keyword evidence="2" id="KW-1185">Reference proteome</keyword>
<reference evidence="1 2" key="1">
    <citation type="submission" date="2021-04" db="EMBL/GenBank/DDBJ databases">
        <authorList>
            <person name="De Guttry C."/>
            <person name="Zahm M."/>
            <person name="Klopp C."/>
            <person name="Cabau C."/>
            <person name="Louis A."/>
            <person name="Berthelot C."/>
            <person name="Parey E."/>
            <person name="Roest Crollius H."/>
            <person name="Montfort J."/>
            <person name="Robinson-Rechavi M."/>
            <person name="Bucao C."/>
            <person name="Bouchez O."/>
            <person name="Gislard M."/>
            <person name="Lluch J."/>
            <person name="Milhes M."/>
            <person name="Lampietro C."/>
            <person name="Lopez Roques C."/>
            <person name="Donnadieu C."/>
            <person name="Braasch I."/>
            <person name="Desvignes T."/>
            <person name="Postlethwait J."/>
            <person name="Bobe J."/>
            <person name="Wedekind C."/>
            <person name="Guiguen Y."/>
        </authorList>
    </citation>
    <scope>NUCLEOTIDE SEQUENCE [LARGE SCALE GENOMIC DNA]</scope>
    <source>
        <strain evidence="1">Cs_M1</strain>
        <tissue evidence="1">Blood</tissue>
    </source>
</reference>
<protein>
    <submittedName>
        <fullName evidence="1">Uncharacterized protein</fullName>
    </submittedName>
</protein>